<evidence type="ECO:0000313" key="5">
    <source>
        <dbReference type="Proteomes" id="UP000001058"/>
    </source>
</evidence>
<dbReference type="AlphaFoldDB" id="D8UAU2"/>
<dbReference type="KEGG" id="vcn:VOLCADRAFT_96702"/>
<dbReference type="Gene3D" id="3.40.50.300">
    <property type="entry name" value="P-loop containing nucleotide triphosphate hydrolases"/>
    <property type="match status" value="1"/>
</dbReference>
<feature type="region of interest" description="Disordered" evidence="2">
    <location>
        <begin position="326"/>
        <end position="354"/>
    </location>
</feature>
<gene>
    <name evidence="4" type="ORF">VOLCADRAFT_96702</name>
</gene>
<dbReference type="OrthoDB" id="41505at2759"/>
<dbReference type="Pfam" id="PF18073">
    <property type="entry name" value="Zn_ribbon_LapB"/>
    <property type="match status" value="1"/>
</dbReference>
<evidence type="ECO:0000259" key="3">
    <source>
        <dbReference type="Pfam" id="PF18073"/>
    </source>
</evidence>
<reference evidence="4 5" key="1">
    <citation type="journal article" date="2010" name="Science">
        <title>Genomic analysis of organismal complexity in the multicellular green alga Volvox carteri.</title>
        <authorList>
            <person name="Prochnik S.E."/>
            <person name="Umen J."/>
            <person name="Nedelcu A.M."/>
            <person name="Hallmann A."/>
            <person name="Miller S.M."/>
            <person name="Nishii I."/>
            <person name="Ferris P."/>
            <person name="Kuo A."/>
            <person name="Mitros T."/>
            <person name="Fritz-Laylin L.K."/>
            <person name="Hellsten U."/>
            <person name="Chapman J."/>
            <person name="Simakov O."/>
            <person name="Rensing S.A."/>
            <person name="Terry A."/>
            <person name="Pangilinan J."/>
            <person name="Kapitonov V."/>
            <person name="Jurka J."/>
            <person name="Salamov A."/>
            <person name="Shapiro H."/>
            <person name="Schmutz J."/>
            <person name="Grimwood J."/>
            <person name="Lindquist E."/>
            <person name="Lucas S."/>
            <person name="Grigoriev I.V."/>
            <person name="Schmitt R."/>
            <person name="Kirk D."/>
            <person name="Rokhsar D.S."/>
        </authorList>
    </citation>
    <scope>NUCLEOTIDE SEQUENCE [LARGE SCALE GENOMIC DNA]</scope>
    <source>
        <strain evidence="5">f. Nagariensis / Eve</strain>
    </source>
</reference>
<dbReference type="PANTHER" id="PTHR32472:SF10">
    <property type="entry name" value="DNA REPAIR PROTEIN RADA-LIKE PROTEIN"/>
    <property type="match status" value="1"/>
</dbReference>
<dbReference type="eggNOG" id="ENOG502QQ01">
    <property type="taxonomic scope" value="Eukaryota"/>
</dbReference>
<dbReference type="GO" id="GO:0000725">
    <property type="term" value="P:recombinational repair"/>
    <property type="evidence" value="ECO:0007669"/>
    <property type="project" value="TreeGrafter"/>
</dbReference>
<dbReference type="GeneID" id="9614573"/>
<feature type="domain" description="LapB rubredoxin metal binding" evidence="3">
    <location>
        <begin position="87"/>
        <end position="112"/>
    </location>
</feature>
<dbReference type="STRING" id="3068.D8UAU2"/>
<proteinExistence type="predicted"/>
<accession>D8UAU2</accession>
<dbReference type="InterPro" id="IPR041166">
    <property type="entry name" value="Rubredoxin_2"/>
</dbReference>
<dbReference type="InParanoid" id="D8UAU2"/>
<dbReference type="EMBL" id="GL378375">
    <property type="protein sequence ID" value="EFJ43217.1"/>
    <property type="molecule type" value="Genomic_DNA"/>
</dbReference>
<evidence type="ECO:0000313" key="4">
    <source>
        <dbReference type="EMBL" id="EFJ43217.1"/>
    </source>
</evidence>
<organism evidence="5">
    <name type="scientific">Volvox carteri f. nagariensis</name>
    <dbReference type="NCBI Taxonomy" id="3068"/>
    <lineage>
        <taxon>Eukaryota</taxon>
        <taxon>Viridiplantae</taxon>
        <taxon>Chlorophyta</taxon>
        <taxon>core chlorophytes</taxon>
        <taxon>Chlorophyceae</taxon>
        <taxon>CS clade</taxon>
        <taxon>Chlamydomonadales</taxon>
        <taxon>Volvocaceae</taxon>
        <taxon>Volvox</taxon>
    </lineage>
</organism>
<dbReference type="RefSeq" id="XP_002955792.1">
    <property type="nucleotide sequence ID" value="XM_002955746.1"/>
</dbReference>
<dbReference type="InterPro" id="IPR027417">
    <property type="entry name" value="P-loop_NTPase"/>
</dbReference>
<evidence type="ECO:0000256" key="1">
    <source>
        <dbReference type="ARBA" id="ARBA00022723"/>
    </source>
</evidence>
<dbReference type="Proteomes" id="UP000001058">
    <property type="component" value="Unassembled WGS sequence"/>
</dbReference>
<name>D8UAU2_VOLCA</name>
<dbReference type="PANTHER" id="PTHR32472">
    <property type="entry name" value="DNA REPAIR PROTEIN RADA"/>
    <property type="match status" value="1"/>
</dbReference>
<keyword evidence="1" id="KW-0479">Metal-binding</keyword>
<protein>
    <recommendedName>
        <fullName evidence="3">LapB rubredoxin metal binding domain-containing protein</fullName>
    </recommendedName>
</protein>
<keyword evidence="5" id="KW-1185">Reference proteome</keyword>
<feature type="region of interest" description="Disordered" evidence="2">
    <location>
        <begin position="155"/>
        <end position="179"/>
    </location>
</feature>
<dbReference type="SUPFAM" id="SSF52540">
    <property type="entry name" value="P-loop containing nucleoside triphosphate hydrolases"/>
    <property type="match status" value="1"/>
</dbReference>
<dbReference type="GO" id="GO:0046872">
    <property type="term" value="F:metal ion binding"/>
    <property type="evidence" value="ECO:0007669"/>
    <property type="project" value="UniProtKB-KW"/>
</dbReference>
<sequence>MVVGTAGNIRVAIWQSRQRSYLFNRRHQSYCIACYLGQSLISSGRYGQHEVGSSALCRYLPERIVAVHALLGGGTVTTGGGKVRRVYVCSKCGARHGQYHGKCNKCGGFGTIDLEGIVQEPPQPAAAAAATAGGGGGAGVQALERIQQDAASVRARIPPSYDDANSGGGGGGSGDRAVGWVANGSDGSGGGLEDVPLSLRALSQMSAAGRLGGTARIPLSGRTGAEVQRVLGGGVVPGALVLIGGDPGVGKSTLTLQIAAMMAHPEIDFDALEEQRRSDEGEEEDDVRHEYGMEYGTWYGNGHVTSGGTPVGSTATASGDQYGSSYDSRVYGNHEPGFSEGAQEHLRSDRSSYEYGGLSDGVSGAANSDQSRYGWYDSSTDYGGGGAATAFPGSAASTASDHGTVSPPPCRTVLYVTAEETREQVVDRSRRMGLDCCDGVAVLCRSEMGAISRAVLQLRPDAVVMDSINTVYLNNLPQAPGTVTQVDTVLYLEGDVAQSVRLLRVIKNRHGSDAECGVFSMDATGIHAVANSSALFLENRLADSPGRDPEAAEEESGASSVVGVTLQGTRAILVEVQALVSPLGDRAATAGSSALSYRSATGVEKLRLANLCAILDKHVPTLELSCCSVIVNVVGGTQVKDLGHLDVTTSLGSFIRARVVPLRKCDALLICACTCVLCKTQYNQYNTIG</sequence>
<feature type="compositionally biased region" description="Basic and acidic residues" evidence="2">
    <location>
        <begin position="342"/>
        <end position="352"/>
    </location>
</feature>
<evidence type="ECO:0000256" key="2">
    <source>
        <dbReference type="SAM" id="MobiDB-lite"/>
    </source>
</evidence>
<dbReference type="FunCoup" id="D8UAU2">
    <property type="interactions" value="59"/>
</dbReference>